<comment type="caution">
    <text evidence="1">The sequence shown here is derived from an EMBL/GenBank/DDBJ whole genome shotgun (WGS) entry which is preliminary data.</text>
</comment>
<sequence length="65" mass="7404">MAELFDLELHDAVNDKTQADSDDDDTIEVEEMKMSLFVRVDVVNSNPVSRGRTRSLRRVKCFCGV</sequence>
<proteinExistence type="predicted"/>
<keyword evidence="2" id="KW-1185">Reference proteome</keyword>
<protein>
    <submittedName>
        <fullName evidence="1">Uncharacterized protein</fullName>
    </submittedName>
</protein>
<gene>
    <name evidence="1" type="ORF">V9T40_002927</name>
</gene>
<evidence type="ECO:0000313" key="2">
    <source>
        <dbReference type="Proteomes" id="UP001367676"/>
    </source>
</evidence>
<evidence type="ECO:0000313" key="1">
    <source>
        <dbReference type="EMBL" id="KAK7591314.1"/>
    </source>
</evidence>
<reference evidence="1 2" key="1">
    <citation type="submission" date="2024-03" db="EMBL/GenBank/DDBJ databases">
        <title>Adaptation during the transition from Ophiocordyceps entomopathogen to insect associate is accompanied by gene loss and intensified selection.</title>
        <authorList>
            <person name="Ward C.M."/>
            <person name="Onetto C.A."/>
            <person name="Borneman A.R."/>
        </authorList>
    </citation>
    <scope>NUCLEOTIDE SEQUENCE [LARGE SCALE GENOMIC DNA]</scope>
    <source>
        <strain evidence="1">AWRI1</strain>
        <tissue evidence="1">Single Adult Female</tissue>
    </source>
</reference>
<dbReference type="InterPro" id="IPR018247">
    <property type="entry name" value="EF_Hand_1_Ca_BS"/>
</dbReference>
<dbReference type="AlphaFoldDB" id="A0AAN9TLA0"/>
<organism evidence="1 2">
    <name type="scientific">Parthenolecanium corni</name>
    <dbReference type="NCBI Taxonomy" id="536013"/>
    <lineage>
        <taxon>Eukaryota</taxon>
        <taxon>Metazoa</taxon>
        <taxon>Ecdysozoa</taxon>
        <taxon>Arthropoda</taxon>
        <taxon>Hexapoda</taxon>
        <taxon>Insecta</taxon>
        <taxon>Pterygota</taxon>
        <taxon>Neoptera</taxon>
        <taxon>Paraneoptera</taxon>
        <taxon>Hemiptera</taxon>
        <taxon>Sternorrhyncha</taxon>
        <taxon>Coccoidea</taxon>
        <taxon>Coccidae</taxon>
        <taxon>Parthenolecanium</taxon>
    </lineage>
</organism>
<dbReference type="EMBL" id="JBBCAQ010000022">
    <property type="protein sequence ID" value="KAK7591314.1"/>
    <property type="molecule type" value="Genomic_DNA"/>
</dbReference>
<dbReference type="Proteomes" id="UP001367676">
    <property type="component" value="Unassembled WGS sequence"/>
</dbReference>
<name>A0AAN9TLA0_9HEMI</name>
<dbReference type="PROSITE" id="PS00018">
    <property type="entry name" value="EF_HAND_1"/>
    <property type="match status" value="1"/>
</dbReference>
<accession>A0AAN9TLA0</accession>